<dbReference type="Gene3D" id="2.130.10.10">
    <property type="entry name" value="YVTN repeat-like/Quinoprotein amine dehydrogenase"/>
    <property type="match status" value="3"/>
</dbReference>
<keyword evidence="1" id="KW-0853">WD repeat</keyword>
<feature type="region of interest" description="Disordered" evidence="2">
    <location>
        <begin position="1021"/>
        <end position="1042"/>
    </location>
</feature>
<dbReference type="Pfam" id="PF00400">
    <property type="entry name" value="WD40"/>
    <property type="match status" value="4"/>
</dbReference>
<dbReference type="InterPro" id="IPR036322">
    <property type="entry name" value="WD40_repeat_dom_sf"/>
</dbReference>
<reference evidence="3 4" key="1">
    <citation type="submission" date="2017-11" db="EMBL/GenBank/DDBJ databases">
        <authorList>
            <person name="Kracher B."/>
        </authorList>
    </citation>
    <scope>NUCLEOTIDE SEQUENCE [LARGE SCALE GENOMIC DNA]</scope>
    <source>
        <strain evidence="3 4">RACE1</strain>
    </source>
</reference>
<accession>A0A383UPL7</accession>
<feature type="compositionally biased region" description="Low complexity" evidence="2">
    <location>
        <begin position="891"/>
        <end position="902"/>
    </location>
</feature>
<dbReference type="VEuPathDB" id="FungiDB:BLGHR1_13051"/>
<organism evidence="3 4">
    <name type="scientific">Blumeria hordei</name>
    <name type="common">Barley powdery mildew</name>
    <name type="synonym">Blumeria graminis f. sp. hordei</name>
    <dbReference type="NCBI Taxonomy" id="2867405"/>
    <lineage>
        <taxon>Eukaryota</taxon>
        <taxon>Fungi</taxon>
        <taxon>Dikarya</taxon>
        <taxon>Ascomycota</taxon>
        <taxon>Pezizomycotina</taxon>
        <taxon>Leotiomycetes</taxon>
        <taxon>Erysiphales</taxon>
        <taxon>Erysiphaceae</taxon>
        <taxon>Blumeria</taxon>
    </lineage>
</organism>
<sequence>MSYTTPSSRTSTNLLKVTPSSSQNSRALRSPNKPRGLSEMSLSLKRIIGTTVSSPNAFDASESSSIYAYTAGAAAVVVNANDAEYVQRFFRARPTAVAFNSTACSLVSTTTGAHDGKSRTVGGNRDLSLPNPQYSSYDASEWLETTSSKTWSSRERIKAATSLSISRDSRFLAVGETGYSPRVLIFSLQESSSDYPLTIINEHTYGVRAVVFSPDTSYLASLGNINDGFLYIWKINPRTGAAKLHSSNKCTSAVKQMIWLGGNSVVTVGTRHIKIWRVVDARRNLSPAKQKNHAECASSISQTQSLPSTLIGRNVLLGPLVEATFTAIVAISDHQAFVCSEKGDICLMDDSEGPKLVRLVNIRFSITCIAYDLEARQIKIGGKNGKRKSINVDSLISQTMSTISPQPEEEVSDYDSGHICAMGYAGRSLVSIDSNHSIEISRRDSSSVDFERIRTPLAAHSDAVLGVCLISESKQKIKFLTWSADGTIVFWDIDGSIKSTIKVKLEQLASADDDVTNQCTVVRASNEAEFLVYGDRYGVLRIVNLIDQESLFETRAHSSDINGIALYESTDLTLLATCGRDHMVQIFQLSLMKWTLVQTLNDHTAGVTNLFFVEGDKLVSSSTDRTVHIRQISRKVVDGQEILVVLPLRIITVKASPVFIEPYFADQGLYIIISLLDRTIATYEMLTGRLIMSFKASDSDGSEAVSLDSLALGASQPSLGSSAILAGVSSMDKSIRVYDINSGLFLDREWGHTTNITDVAFFNDPDTNLKTIISTGSDGTIMIWSLSSKLKNSPDNFEASSSIHDFSSPKETPTYRAPLRRVISRADLAEFQRMSPAAISEENELSPKIRRKISKYKLSSTQAPPSISSLGSRKLSSTAPDDASTRRSITRPRSQSPPSTRPVNSDARRPSFATYSKSKTKTKSTPLFNEYCTLNTATEQACRILRTYRKKLLSSESLKDSAIKELDHELRLTAVALGEKSQKSQTISEKVLAGLLDEYSDRLVSLFDKKLHLSSRLSLTDSDGAPVHHCSSTDCASVQPSP</sequence>
<evidence type="ECO:0000256" key="2">
    <source>
        <dbReference type="SAM" id="MobiDB-lite"/>
    </source>
</evidence>
<dbReference type="SMART" id="SM00320">
    <property type="entry name" value="WD40"/>
    <property type="match status" value="7"/>
</dbReference>
<dbReference type="InterPro" id="IPR001680">
    <property type="entry name" value="WD40_rpt"/>
</dbReference>
<feature type="compositionally biased region" description="Polar residues" evidence="2">
    <location>
        <begin position="1"/>
        <end position="27"/>
    </location>
</feature>
<proteinExistence type="predicted"/>
<evidence type="ECO:0000256" key="1">
    <source>
        <dbReference type="PROSITE-ProRule" id="PRU00221"/>
    </source>
</evidence>
<dbReference type="InterPro" id="IPR015943">
    <property type="entry name" value="WD40/YVTN_repeat-like_dom_sf"/>
</dbReference>
<dbReference type="SUPFAM" id="SSF50978">
    <property type="entry name" value="WD40 repeat-like"/>
    <property type="match status" value="2"/>
</dbReference>
<feature type="compositionally biased region" description="Low complexity" evidence="2">
    <location>
        <begin position="866"/>
        <end position="877"/>
    </location>
</feature>
<name>A0A383UPL7_BLUHO</name>
<feature type="region of interest" description="Disordered" evidence="2">
    <location>
        <begin position="1"/>
        <end position="37"/>
    </location>
</feature>
<feature type="region of interest" description="Disordered" evidence="2">
    <location>
        <begin position="856"/>
        <end position="919"/>
    </location>
</feature>
<dbReference type="PANTHER" id="PTHR45589:SF1">
    <property type="entry name" value="WD REPEAT DOMAIN 62, ISOFORM G"/>
    <property type="match status" value="1"/>
</dbReference>
<dbReference type="InterPro" id="IPR052779">
    <property type="entry name" value="WDR62"/>
</dbReference>
<dbReference type="Proteomes" id="UP000275772">
    <property type="component" value="Unassembled WGS sequence"/>
</dbReference>
<gene>
    <name evidence="3" type="ORF">BLGHR1_13051</name>
</gene>
<dbReference type="PROSITE" id="PS50082">
    <property type="entry name" value="WD_REPEATS_2"/>
    <property type="match status" value="1"/>
</dbReference>
<feature type="repeat" description="WD" evidence="1">
    <location>
        <begin position="749"/>
        <end position="788"/>
    </location>
</feature>
<evidence type="ECO:0000313" key="4">
    <source>
        <dbReference type="Proteomes" id="UP000275772"/>
    </source>
</evidence>
<dbReference type="AlphaFoldDB" id="A0A383UPL7"/>
<protein>
    <submittedName>
        <fullName evidence="3">Uncharacterized protein</fullName>
    </submittedName>
</protein>
<evidence type="ECO:0000313" key="3">
    <source>
        <dbReference type="EMBL" id="SZF02273.1"/>
    </source>
</evidence>
<dbReference type="EMBL" id="UNSH01000042">
    <property type="protein sequence ID" value="SZF02273.1"/>
    <property type="molecule type" value="Genomic_DNA"/>
</dbReference>
<dbReference type="PANTHER" id="PTHR45589">
    <property type="entry name" value="WD REPEAT DOMAIN 62, ISOFORM G"/>
    <property type="match status" value="1"/>
</dbReference>
<feature type="compositionally biased region" description="Polar residues" evidence="2">
    <location>
        <begin position="1030"/>
        <end position="1042"/>
    </location>
</feature>